<keyword evidence="4 7" id="KW-0812">Transmembrane</keyword>
<organism evidence="9 10">
    <name type="scientific">Nocardia carnea</name>
    <dbReference type="NCBI Taxonomy" id="37328"/>
    <lineage>
        <taxon>Bacteria</taxon>
        <taxon>Bacillati</taxon>
        <taxon>Actinomycetota</taxon>
        <taxon>Actinomycetes</taxon>
        <taxon>Mycobacteriales</taxon>
        <taxon>Nocardiaceae</taxon>
        <taxon>Nocardia</taxon>
    </lineage>
</organism>
<sequence length="267" mass="27909">MIILARRALIVALIAIPGLLAIAGPLLACPAESRSRAFDPAAGPFGSDFAGRDLGRELLLGGAPIVITSVGATVLCYVLAVPLALTAAAAGRRRWIDELIMRPLDIVLAMPSLLLLILLASIAPQSVIVLIGIVVVVLAPDATRVIRAAALGPASGPAAEAMLLAGEPRWRRVGWFLGRSALRTVAADAGVRFVGALYLVASASFLGVGVDPDQSNWGVMIEQNRNGLLLQPLATLLPACLITALAVGLNLAMDEWHTRTRVEETQT</sequence>
<dbReference type="PROSITE" id="PS50928">
    <property type="entry name" value="ABC_TM1"/>
    <property type="match status" value="1"/>
</dbReference>
<feature type="transmembrane region" description="Helical" evidence="7">
    <location>
        <begin position="185"/>
        <end position="208"/>
    </location>
</feature>
<keyword evidence="6 7" id="KW-0472">Membrane</keyword>
<evidence type="ECO:0000256" key="6">
    <source>
        <dbReference type="ARBA" id="ARBA00023136"/>
    </source>
</evidence>
<keyword evidence="3" id="KW-1003">Cell membrane</keyword>
<comment type="subcellular location">
    <subcellularLocation>
        <location evidence="1 7">Cell membrane</location>
        <topology evidence="1 7">Multi-pass membrane protein</topology>
    </subcellularLocation>
</comment>
<dbReference type="Proteomes" id="UP001611263">
    <property type="component" value="Unassembled WGS sequence"/>
</dbReference>
<proteinExistence type="inferred from homology"/>
<dbReference type="InterPro" id="IPR000515">
    <property type="entry name" value="MetI-like"/>
</dbReference>
<evidence type="ECO:0000313" key="10">
    <source>
        <dbReference type="Proteomes" id="UP001611263"/>
    </source>
</evidence>
<keyword evidence="2 7" id="KW-0813">Transport</keyword>
<dbReference type="InterPro" id="IPR035906">
    <property type="entry name" value="MetI-like_sf"/>
</dbReference>
<comment type="caution">
    <text evidence="9">The sequence shown here is derived from an EMBL/GenBank/DDBJ whole genome shotgun (WGS) entry which is preliminary data.</text>
</comment>
<feature type="transmembrane region" description="Helical" evidence="7">
    <location>
        <begin position="58"/>
        <end position="85"/>
    </location>
</feature>
<gene>
    <name evidence="9" type="ORF">ACH4WX_07480</name>
</gene>
<evidence type="ECO:0000256" key="2">
    <source>
        <dbReference type="ARBA" id="ARBA00022448"/>
    </source>
</evidence>
<keyword evidence="5 7" id="KW-1133">Transmembrane helix</keyword>
<evidence type="ECO:0000259" key="8">
    <source>
        <dbReference type="PROSITE" id="PS50928"/>
    </source>
</evidence>
<dbReference type="EMBL" id="JBIRUQ010000001">
    <property type="protein sequence ID" value="MFI1460548.1"/>
    <property type="molecule type" value="Genomic_DNA"/>
</dbReference>
<evidence type="ECO:0000256" key="3">
    <source>
        <dbReference type="ARBA" id="ARBA00022475"/>
    </source>
</evidence>
<comment type="similarity">
    <text evidence="7">Belongs to the binding-protein-dependent transport system permease family.</text>
</comment>
<dbReference type="Gene3D" id="1.10.3720.10">
    <property type="entry name" value="MetI-like"/>
    <property type="match status" value="1"/>
</dbReference>
<dbReference type="Pfam" id="PF00528">
    <property type="entry name" value="BPD_transp_1"/>
    <property type="match status" value="1"/>
</dbReference>
<feature type="transmembrane region" description="Helical" evidence="7">
    <location>
        <begin position="228"/>
        <end position="252"/>
    </location>
</feature>
<feature type="transmembrane region" description="Helical" evidence="7">
    <location>
        <begin position="106"/>
        <end position="139"/>
    </location>
</feature>
<evidence type="ECO:0000256" key="5">
    <source>
        <dbReference type="ARBA" id="ARBA00022989"/>
    </source>
</evidence>
<dbReference type="RefSeq" id="WP_051157454.1">
    <property type="nucleotide sequence ID" value="NZ_JBIRUQ010000001.1"/>
</dbReference>
<name>A0ABW7THP0_9NOCA</name>
<evidence type="ECO:0000256" key="1">
    <source>
        <dbReference type="ARBA" id="ARBA00004651"/>
    </source>
</evidence>
<protein>
    <submittedName>
        <fullName evidence="9">ABC transporter permease subunit</fullName>
    </submittedName>
</protein>
<dbReference type="PANTHER" id="PTHR43386:SF25">
    <property type="entry name" value="PEPTIDE ABC TRANSPORTER PERMEASE PROTEIN"/>
    <property type="match status" value="1"/>
</dbReference>
<dbReference type="SUPFAM" id="SSF161098">
    <property type="entry name" value="MetI-like"/>
    <property type="match status" value="1"/>
</dbReference>
<accession>A0ABW7THP0</accession>
<feature type="domain" description="ABC transmembrane type-1" evidence="8">
    <location>
        <begin position="62"/>
        <end position="253"/>
    </location>
</feature>
<dbReference type="GeneID" id="93504987"/>
<dbReference type="InterPro" id="IPR050366">
    <property type="entry name" value="BP-dependent_transpt_permease"/>
</dbReference>
<evidence type="ECO:0000313" key="9">
    <source>
        <dbReference type="EMBL" id="MFI1460548.1"/>
    </source>
</evidence>
<dbReference type="PANTHER" id="PTHR43386">
    <property type="entry name" value="OLIGOPEPTIDE TRANSPORT SYSTEM PERMEASE PROTEIN APPC"/>
    <property type="match status" value="1"/>
</dbReference>
<evidence type="ECO:0000256" key="7">
    <source>
        <dbReference type="RuleBase" id="RU363032"/>
    </source>
</evidence>
<evidence type="ECO:0000256" key="4">
    <source>
        <dbReference type="ARBA" id="ARBA00022692"/>
    </source>
</evidence>
<reference evidence="9 10" key="1">
    <citation type="submission" date="2024-10" db="EMBL/GenBank/DDBJ databases">
        <title>The Natural Products Discovery Center: Release of the First 8490 Sequenced Strains for Exploring Actinobacteria Biosynthetic Diversity.</title>
        <authorList>
            <person name="Kalkreuter E."/>
            <person name="Kautsar S.A."/>
            <person name="Yang D."/>
            <person name="Bader C.D."/>
            <person name="Teijaro C.N."/>
            <person name="Fluegel L."/>
            <person name="Davis C.M."/>
            <person name="Simpson J.R."/>
            <person name="Lauterbach L."/>
            <person name="Steele A.D."/>
            <person name="Gui C."/>
            <person name="Meng S."/>
            <person name="Li G."/>
            <person name="Viehrig K."/>
            <person name="Ye F."/>
            <person name="Su P."/>
            <person name="Kiefer A.F."/>
            <person name="Nichols A."/>
            <person name="Cepeda A.J."/>
            <person name="Yan W."/>
            <person name="Fan B."/>
            <person name="Jiang Y."/>
            <person name="Adhikari A."/>
            <person name="Zheng C.-J."/>
            <person name="Schuster L."/>
            <person name="Cowan T.M."/>
            <person name="Smanski M.J."/>
            <person name="Chevrette M.G."/>
            <person name="De Carvalho L.P.S."/>
            <person name="Shen B."/>
        </authorList>
    </citation>
    <scope>NUCLEOTIDE SEQUENCE [LARGE SCALE GENOMIC DNA]</scope>
    <source>
        <strain evidence="9 10">NPDC020568</strain>
    </source>
</reference>
<keyword evidence="10" id="KW-1185">Reference proteome</keyword>